<organism evidence="7 8">
    <name type="scientific">Tritrichomonas foetus</name>
    <dbReference type="NCBI Taxonomy" id="1144522"/>
    <lineage>
        <taxon>Eukaryota</taxon>
        <taxon>Metamonada</taxon>
        <taxon>Parabasalia</taxon>
        <taxon>Tritrichomonadida</taxon>
        <taxon>Tritrichomonadidae</taxon>
        <taxon>Tritrichomonas</taxon>
    </lineage>
</organism>
<dbReference type="InterPro" id="IPR000719">
    <property type="entry name" value="Prot_kinase_dom"/>
</dbReference>
<evidence type="ECO:0000256" key="4">
    <source>
        <dbReference type="ARBA" id="ARBA00023136"/>
    </source>
</evidence>
<protein>
    <recommendedName>
        <fullName evidence="6">Protein kinase domain-containing protein</fullName>
    </recommendedName>
</protein>
<keyword evidence="4" id="KW-0472">Membrane</keyword>
<keyword evidence="3" id="KW-0677">Repeat</keyword>
<dbReference type="InterPro" id="IPR006597">
    <property type="entry name" value="Sel1-like"/>
</dbReference>
<dbReference type="GO" id="GO:0005524">
    <property type="term" value="F:ATP binding"/>
    <property type="evidence" value="ECO:0007669"/>
    <property type="project" value="InterPro"/>
</dbReference>
<dbReference type="Pfam" id="PF08238">
    <property type="entry name" value="Sel1"/>
    <property type="match status" value="6"/>
</dbReference>
<evidence type="ECO:0000313" key="8">
    <source>
        <dbReference type="Proteomes" id="UP000179807"/>
    </source>
</evidence>
<keyword evidence="2" id="KW-0732">Signal</keyword>
<dbReference type="GO" id="GO:0004672">
    <property type="term" value="F:protein kinase activity"/>
    <property type="evidence" value="ECO:0007669"/>
    <property type="project" value="InterPro"/>
</dbReference>
<name>A0A1J4JL21_9EUKA</name>
<dbReference type="PANTHER" id="PTHR45974">
    <property type="entry name" value="RECEPTOR-LIKE PROTEIN 55"/>
    <property type="match status" value="1"/>
</dbReference>
<dbReference type="Proteomes" id="UP000179807">
    <property type="component" value="Unassembled WGS sequence"/>
</dbReference>
<dbReference type="SMART" id="SM00220">
    <property type="entry name" value="S_TKc"/>
    <property type="match status" value="1"/>
</dbReference>
<evidence type="ECO:0000256" key="2">
    <source>
        <dbReference type="ARBA" id="ARBA00022729"/>
    </source>
</evidence>
<comment type="caution">
    <text evidence="7">The sequence shown here is derived from an EMBL/GenBank/DDBJ whole genome shotgun (WGS) entry which is preliminary data.</text>
</comment>
<evidence type="ECO:0000256" key="3">
    <source>
        <dbReference type="ARBA" id="ARBA00022737"/>
    </source>
</evidence>
<accession>A0A1J4JL21</accession>
<dbReference type="SMART" id="SM00671">
    <property type="entry name" value="SEL1"/>
    <property type="match status" value="8"/>
</dbReference>
<dbReference type="SUPFAM" id="SSF56112">
    <property type="entry name" value="Protein kinase-like (PK-like)"/>
    <property type="match status" value="1"/>
</dbReference>
<evidence type="ECO:0000313" key="7">
    <source>
        <dbReference type="EMBL" id="OHS97964.1"/>
    </source>
</evidence>
<dbReference type="PROSITE" id="PS50011">
    <property type="entry name" value="PROTEIN_KINASE_DOM"/>
    <property type="match status" value="1"/>
</dbReference>
<dbReference type="OrthoDB" id="1405469at2759"/>
<dbReference type="InterPro" id="IPR011009">
    <property type="entry name" value="Kinase-like_dom_sf"/>
</dbReference>
<dbReference type="Gene3D" id="1.25.40.10">
    <property type="entry name" value="Tetratricopeptide repeat domain"/>
    <property type="match status" value="2"/>
</dbReference>
<feature type="domain" description="Protein kinase" evidence="6">
    <location>
        <begin position="245"/>
        <end position="501"/>
    </location>
</feature>
<dbReference type="CDD" id="cd19671">
    <property type="entry name" value="UBR-box_UBR4_5_6_7"/>
    <property type="match status" value="1"/>
</dbReference>
<dbReference type="AlphaFoldDB" id="A0A1J4JL21"/>
<evidence type="ECO:0000259" key="6">
    <source>
        <dbReference type="PROSITE" id="PS50011"/>
    </source>
</evidence>
<keyword evidence="5" id="KW-0325">Glycoprotein</keyword>
<dbReference type="GO" id="GO:0016020">
    <property type="term" value="C:membrane"/>
    <property type="evidence" value="ECO:0007669"/>
    <property type="project" value="UniProtKB-SubCell"/>
</dbReference>
<dbReference type="VEuPathDB" id="TrichDB:TRFO_09097"/>
<proteinExistence type="predicted"/>
<evidence type="ECO:0000256" key="5">
    <source>
        <dbReference type="ARBA" id="ARBA00023180"/>
    </source>
</evidence>
<dbReference type="Pfam" id="PF00069">
    <property type="entry name" value="Pkinase"/>
    <property type="match status" value="1"/>
</dbReference>
<dbReference type="PROSITE" id="PS00108">
    <property type="entry name" value="PROTEIN_KINASE_ST"/>
    <property type="match status" value="1"/>
</dbReference>
<keyword evidence="8" id="KW-1185">Reference proteome</keyword>
<dbReference type="GeneID" id="94829384"/>
<dbReference type="RefSeq" id="XP_068351101.1">
    <property type="nucleotide sequence ID" value="XM_068494680.1"/>
</dbReference>
<dbReference type="Gene3D" id="1.10.510.10">
    <property type="entry name" value="Transferase(Phosphotransferase) domain 1"/>
    <property type="match status" value="1"/>
</dbReference>
<dbReference type="EMBL" id="MLAK01001082">
    <property type="protein sequence ID" value="OHS97964.1"/>
    <property type="molecule type" value="Genomic_DNA"/>
</dbReference>
<comment type="subcellular location">
    <subcellularLocation>
        <location evidence="1">Membrane</location>
    </subcellularLocation>
</comment>
<evidence type="ECO:0000256" key="1">
    <source>
        <dbReference type="ARBA" id="ARBA00004370"/>
    </source>
</evidence>
<dbReference type="InterPro" id="IPR011990">
    <property type="entry name" value="TPR-like_helical_dom_sf"/>
</dbReference>
<sequence length="1025" mass="119904">MVNFGQFSRVNNIKLFSNSTPPFLDSIIEFTNIFIVEVTPYFSIPCTCIYLDESNMADISFDCEMEPFTSIHFFQTNQYIYMCTVTQDFCHLFVSESFLNFQKIFEYFSGETFFPIDENDEKILKQNPFYINVEIVPEVNLISVRGDIPILEKHFNHQTKHEFVFNEQCFNYRSFFVISLYPLLSFYVNRNFYPTISFKDSSFMERELIDYVFPDESSPQQQNSNSRQHDNFNFNEIPNFNIQNFLILHVISSTDKSNIYLAFYKQKEIFVVIKSFTGKLGKMSFERELEAYSILKHRCIMQCYGKIVIRPQRRFCLVLPFMCNFSLSGQINKLSNLQKSKIVLDVLYGIDYLHSMGIIHRDIKPGNILLDNNMSAYISDFDCAQSFENKNCSVKLYQKISSESRGYSAPENIYSDSLTFQSDLYSFGMLVYQLITEKTLFENVPNAVLREKIHSGQVPTLSQIEYGPIAKLYNICKSLSISKRTSSFYLISKVTNDHLFFIDDDSSEIMNHIKYLDNFRNIQFSERNDYLYILEATANDDVDAIYLYGKLLYKGNEMIGLKENRTEAYNQFIRAMTLGHQESIYKIGKFFYKSLQYQLRPQSFPYFKKAAKFDQPKAMYYLAKCYLKGIGTYEKIEKGINWLSTACAYGHNKSRYLLAHLLYNECDTANHDHYDVDVDVDVETAMILFNQAAQNNHYKAALIYGKLQLHSFLKLEYKANDSIITIVNNFLKFKRFINIIAKHELFKKKPIKKDENLQYIPITQEMLNKWYFKATEENNCKSQYKLGKYFSSKSYEDAYNYFNMSAMNKNPKAMYVVAQMNESRDIKLAIRQYSFAANENSLPSIFRLAMIYMRNPDTQYEGILLLRRLVYKNKYEKAISFLGKLHWEGKFVPRNIDKAVELFLKSKNEVTSHLYLGMIYEKGIIVMKNIKLAIEYYRKASTDIFHPLGAQKLQELTGEITVFPTQCSKRTFPETYVDIRVYHCYTCGLVPFLGVCPFCAVHCHAGHDIVDIGHHQLLCDCNSCC</sequence>
<dbReference type="InterPro" id="IPR008271">
    <property type="entry name" value="Ser/Thr_kinase_AS"/>
</dbReference>
<reference evidence="7" key="1">
    <citation type="submission" date="2016-10" db="EMBL/GenBank/DDBJ databases">
        <authorList>
            <person name="Benchimol M."/>
            <person name="Almeida L.G."/>
            <person name="Vasconcelos A.T."/>
            <person name="Perreira-Neves A."/>
            <person name="Rosa I.A."/>
            <person name="Tasca T."/>
            <person name="Bogo M.R."/>
            <person name="de Souza W."/>
        </authorList>
    </citation>
    <scope>NUCLEOTIDE SEQUENCE [LARGE SCALE GENOMIC DNA]</scope>
    <source>
        <strain evidence="7">K</strain>
    </source>
</reference>
<dbReference type="SUPFAM" id="SSF81901">
    <property type="entry name" value="HCP-like"/>
    <property type="match status" value="2"/>
</dbReference>
<gene>
    <name evidence="7" type="ORF">TRFO_09097</name>
</gene>